<evidence type="ECO:0000256" key="9">
    <source>
        <dbReference type="PROSITE-ProRule" id="PRU10141"/>
    </source>
</evidence>
<reference evidence="13" key="1">
    <citation type="journal article" date="2023" name="Commun. Biol.">
        <title>Genome analysis of Parmales, the sister group of diatoms, reveals the evolutionary specialization of diatoms from phago-mixotrophs to photoautotrophs.</title>
        <authorList>
            <person name="Ban H."/>
            <person name="Sato S."/>
            <person name="Yoshikawa S."/>
            <person name="Yamada K."/>
            <person name="Nakamura Y."/>
            <person name="Ichinomiya M."/>
            <person name="Sato N."/>
            <person name="Blanc-Mathieu R."/>
            <person name="Endo H."/>
            <person name="Kuwata A."/>
            <person name="Ogata H."/>
        </authorList>
    </citation>
    <scope>NUCLEOTIDE SEQUENCE [LARGE SCALE GENOMIC DNA]</scope>
    <source>
        <strain evidence="13">NIES 3701</strain>
    </source>
</reference>
<evidence type="ECO:0000256" key="6">
    <source>
        <dbReference type="PIRSR" id="PIRSR630616-1"/>
    </source>
</evidence>
<keyword evidence="1" id="KW-0723">Serine/threonine-protein kinase</keyword>
<feature type="domain" description="Protein kinase" evidence="11">
    <location>
        <begin position="254"/>
        <end position="534"/>
    </location>
</feature>
<evidence type="ECO:0000256" key="3">
    <source>
        <dbReference type="ARBA" id="ARBA00022741"/>
    </source>
</evidence>
<keyword evidence="4" id="KW-0418">Kinase</keyword>
<dbReference type="InterPro" id="IPR008271">
    <property type="entry name" value="Ser/Thr_kinase_AS"/>
</dbReference>
<dbReference type="SUPFAM" id="SSF56112">
    <property type="entry name" value="Protein kinase-like (PK-like)"/>
    <property type="match status" value="1"/>
</dbReference>
<dbReference type="GO" id="GO:0005524">
    <property type="term" value="F:ATP binding"/>
    <property type="evidence" value="ECO:0007669"/>
    <property type="project" value="UniProtKB-UniRule"/>
</dbReference>
<feature type="binding site" evidence="7">
    <location>
        <position position="396"/>
    </location>
    <ligand>
        <name>ATP</name>
        <dbReference type="ChEBI" id="CHEBI:30616"/>
    </ligand>
</feature>
<evidence type="ECO:0000256" key="4">
    <source>
        <dbReference type="ARBA" id="ARBA00022777"/>
    </source>
</evidence>
<dbReference type="InterPro" id="IPR011009">
    <property type="entry name" value="Kinase-like_dom_sf"/>
</dbReference>
<evidence type="ECO:0000256" key="1">
    <source>
        <dbReference type="ARBA" id="ARBA00022527"/>
    </source>
</evidence>
<feature type="region of interest" description="Disordered" evidence="10">
    <location>
        <begin position="79"/>
        <end position="136"/>
    </location>
</feature>
<keyword evidence="2" id="KW-0808">Transferase</keyword>
<dbReference type="InterPro" id="IPR017441">
    <property type="entry name" value="Protein_kinase_ATP_BS"/>
</dbReference>
<feature type="active site" description="Proton acceptor" evidence="6">
    <location>
        <position position="378"/>
    </location>
</feature>
<feature type="compositionally biased region" description="Polar residues" evidence="10">
    <location>
        <begin position="98"/>
        <end position="113"/>
    </location>
</feature>
<evidence type="ECO:0000256" key="8">
    <source>
        <dbReference type="PIRSR" id="PIRSR630616-3"/>
    </source>
</evidence>
<sequence length="534" mass="59099">MASFLSPTKQPRIILTPTKGSKRMLSVNTTPNSNYQGSIKTANDENNVMNVPPSRIHSPKRVYAKQNSDVSSPLSRIDANSALINSPKRDKNRRKSSLLESSQSALTCPNSPMRSGARRLSKKFNPGDAYSTTTQQTTAGLLSPAAKRLRKDVSVSVLAKRKAVSKASNPFEGVLSRKGPVRVVKAEDEDDDDDDEDDTLELKYKSKEIAALAGVAKAAKPVVSDDPNNSFDSVEEYYNSSSASSGRSWKLEDFTIGKALGRGKFGNVYLAKAKESKQQVALKVLFKSHLSSGTAPLLLRREVEIQSRLDHPNILRMVGWFCDPKSVYLALEVASGGEVYKIMSESGGRIPVKTATKYVIGISQALGYLKTRSIIHRDIKPENLLIGSHGHVKLSDFGWAVHAYGSESRRSTLCGTPEYVAPEMLTESSYTSTVDNWSLGVLSYELVTGRTPFYVDTNEWKDIDQDTFKKRLHEEIFDGVKGWEEERAMGELFEGGRGGLFTEEYRAVVMGLMRREGKARMDMEEIVEILTNEC</sequence>
<proteinExistence type="predicted"/>
<dbReference type="InterPro" id="IPR000719">
    <property type="entry name" value="Prot_kinase_dom"/>
</dbReference>
<gene>
    <name evidence="12" type="ORF">TrST_g13407</name>
</gene>
<keyword evidence="13" id="KW-1185">Reference proteome</keyword>
<dbReference type="GO" id="GO:0004674">
    <property type="term" value="F:protein serine/threonine kinase activity"/>
    <property type="evidence" value="ECO:0007669"/>
    <property type="project" value="UniProtKB-KW"/>
</dbReference>
<feature type="binding site" evidence="7">
    <location>
        <begin position="332"/>
        <end position="334"/>
    </location>
    <ligand>
        <name>ATP</name>
        <dbReference type="ChEBI" id="CHEBI:30616"/>
    </ligand>
</feature>
<dbReference type="Gene3D" id="1.10.510.10">
    <property type="entry name" value="Transferase(Phosphotransferase) domain 1"/>
    <property type="match status" value="1"/>
</dbReference>
<evidence type="ECO:0000256" key="2">
    <source>
        <dbReference type="ARBA" id="ARBA00022679"/>
    </source>
</evidence>
<dbReference type="PROSITE" id="PS50011">
    <property type="entry name" value="PROTEIN_KINASE_DOM"/>
    <property type="match status" value="1"/>
</dbReference>
<evidence type="ECO:0000313" key="12">
    <source>
        <dbReference type="EMBL" id="GMH96875.1"/>
    </source>
</evidence>
<dbReference type="AlphaFoldDB" id="A0A9W7F007"/>
<dbReference type="EMBL" id="BRXY01000476">
    <property type="protein sequence ID" value="GMH96875.1"/>
    <property type="molecule type" value="Genomic_DNA"/>
</dbReference>
<dbReference type="PROSITE" id="PS00107">
    <property type="entry name" value="PROTEIN_KINASE_ATP"/>
    <property type="match status" value="1"/>
</dbReference>
<feature type="binding site" evidence="7">
    <location>
        <begin position="382"/>
        <end position="383"/>
    </location>
    <ligand>
        <name>ATP</name>
        <dbReference type="ChEBI" id="CHEBI:30616"/>
    </ligand>
</feature>
<dbReference type="OrthoDB" id="377346at2759"/>
<organism evidence="12 13">
    <name type="scientific">Triparma strigata</name>
    <dbReference type="NCBI Taxonomy" id="1606541"/>
    <lineage>
        <taxon>Eukaryota</taxon>
        <taxon>Sar</taxon>
        <taxon>Stramenopiles</taxon>
        <taxon>Ochrophyta</taxon>
        <taxon>Bolidophyceae</taxon>
        <taxon>Parmales</taxon>
        <taxon>Triparmaceae</taxon>
        <taxon>Triparma</taxon>
    </lineage>
</organism>
<evidence type="ECO:0000256" key="10">
    <source>
        <dbReference type="SAM" id="MobiDB-lite"/>
    </source>
</evidence>
<dbReference type="Gene3D" id="3.30.200.20">
    <property type="entry name" value="Phosphorylase Kinase, domain 1"/>
    <property type="match status" value="1"/>
</dbReference>
<evidence type="ECO:0000256" key="5">
    <source>
        <dbReference type="ARBA" id="ARBA00022840"/>
    </source>
</evidence>
<comment type="caution">
    <text evidence="12">The sequence shown here is derived from an EMBL/GenBank/DDBJ whole genome shotgun (WGS) entry which is preliminary data.</text>
</comment>
<protein>
    <recommendedName>
        <fullName evidence="11">Protein kinase domain-containing protein</fullName>
    </recommendedName>
</protein>
<dbReference type="PROSITE" id="PS00108">
    <property type="entry name" value="PROTEIN_KINASE_ST"/>
    <property type="match status" value="1"/>
</dbReference>
<keyword evidence="5 7" id="KW-0067">ATP-binding</keyword>
<feature type="binding site" evidence="7">
    <location>
        <position position="264"/>
    </location>
    <ligand>
        <name>ATP</name>
        <dbReference type="ChEBI" id="CHEBI:30616"/>
    </ligand>
</feature>
<feature type="compositionally biased region" description="Polar residues" evidence="10">
    <location>
        <begin position="26"/>
        <end position="49"/>
    </location>
</feature>
<evidence type="ECO:0000313" key="13">
    <source>
        <dbReference type="Proteomes" id="UP001165085"/>
    </source>
</evidence>
<evidence type="ECO:0000259" key="11">
    <source>
        <dbReference type="PROSITE" id="PS50011"/>
    </source>
</evidence>
<feature type="region of interest" description="Disordered" evidence="10">
    <location>
        <begin position="23"/>
        <end position="55"/>
    </location>
</feature>
<feature type="cross-link" description="Glycyl lysine isopeptide (Lys-Gly) (interchain with G-Cter in SUMO2)" evidence="8">
    <location>
        <position position="380"/>
    </location>
</feature>
<dbReference type="Pfam" id="PF00069">
    <property type="entry name" value="Pkinase"/>
    <property type="match status" value="1"/>
</dbReference>
<dbReference type="FunFam" id="3.30.200.20:FF:000042">
    <property type="entry name" value="Aurora kinase A"/>
    <property type="match status" value="1"/>
</dbReference>
<keyword evidence="3 7" id="KW-0547">Nucleotide-binding</keyword>
<dbReference type="PANTHER" id="PTHR24350">
    <property type="entry name" value="SERINE/THREONINE-PROTEIN KINASE IAL-RELATED"/>
    <property type="match status" value="1"/>
</dbReference>
<evidence type="ECO:0000256" key="7">
    <source>
        <dbReference type="PIRSR" id="PIRSR630616-2"/>
    </source>
</evidence>
<accession>A0A9W7F007</accession>
<dbReference type="InterPro" id="IPR030616">
    <property type="entry name" value="Aur-like"/>
</dbReference>
<dbReference type="SMART" id="SM00220">
    <property type="entry name" value="S_TKc"/>
    <property type="match status" value="1"/>
</dbReference>
<dbReference type="Proteomes" id="UP001165085">
    <property type="component" value="Unassembled WGS sequence"/>
</dbReference>
<feature type="binding site" evidence="7 9">
    <location>
        <position position="283"/>
    </location>
    <ligand>
        <name>ATP</name>
        <dbReference type="ChEBI" id="CHEBI:30616"/>
    </ligand>
</feature>
<name>A0A9W7F007_9STRA</name>